<proteinExistence type="predicted"/>
<name>A0AAE0UEU4_SORBR</name>
<dbReference type="AlphaFoldDB" id="A0AAE0UEU4"/>
<dbReference type="InterPro" id="IPR027417">
    <property type="entry name" value="P-loop_NTPase"/>
</dbReference>
<comment type="caution">
    <text evidence="1">The sequence shown here is derived from an EMBL/GenBank/DDBJ whole genome shotgun (WGS) entry which is preliminary data.</text>
</comment>
<dbReference type="Gene3D" id="3.40.50.300">
    <property type="entry name" value="P-loop containing nucleotide triphosphate hydrolases"/>
    <property type="match status" value="1"/>
</dbReference>
<evidence type="ECO:0000313" key="2">
    <source>
        <dbReference type="Proteomes" id="UP001281003"/>
    </source>
</evidence>
<sequence length="576" mass="64288">MDETTNPIVKLTPPSQYLAPCPKFRVLVLGNPESTKQELFSKVFGVDLEKKLVADAFSPTHDINTPLDLEGQNEHLEIYTSPNFYSPSAPSDPSYTLASTTLRTVASFISSRTSLANIESVAPDVITNDERLHCIWYCVSSSDTTRPISPVESYFFHHLSSIVPHHIPVLLLFTKYDEFVSSVQMDWIREAQEKGMSKVAVAHILRDLVEKRFEDRVGKKWEGLLKEVDGGVKERRDSGFGYGGSDRKDLLHLEDEGGRQGKRREVVRVLVGGGGESEQDWGGEPAWGEELAGVEGGGYGELVKKTLEGLRESKEVRRAFAAAQRCLAGVSSQFAASLASTYFETDTSHARKLHGVDVREIMPNFFLKAIQLFNLRDVSSVLTTTPNLLVRILEATFGAHQRILVDESLSHSSTEPDNIFLHLSPHERAVMLCQAMSSIILFLHKLADIQWPYRTTNLSLGVLPPSTITSHHLDQVIHDLSTGTEKRELLEEIEASPLFTSCRMRQELADLIYESVERADKEAASHYTREEMRGKGGGVWTMVDDRDLQEISLAFVNDKGPDDMVLPNGLRILPLN</sequence>
<organism evidence="1 2">
    <name type="scientific">Sordaria brevicollis</name>
    <dbReference type="NCBI Taxonomy" id="83679"/>
    <lineage>
        <taxon>Eukaryota</taxon>
        <taxon>Fungi</taxon>
        <taxon>Dikarya</taxon>
        <taxon>Ascomycota</taxon>
        <taxon>Pezizomycotina</taxon>
        <taxon>Sordariomycetes</taxon>
        <taxon>Sordariomycetidae</taxon>
        <taxon>Sordariales</taxon>
        <taxon>Sordariaceae</taxon>
        <taxon>Sordaria</taxon>
    </lineage>
</organism>
<reference evidence="1" key="2">
    <citation type="submission" date="2023-07" db="EMBL/GenBank/DDBJ databases">
        <authorList>
            <consortium name="Lawrence Berkeley National Laboratory"/>
            <person name="Haridas S."/>
            <person name="Hensen N."/>
            <person name="Bonometti L."/>
            <person name="Westerberg I."/>
            <person name="Brannstrom I.O."/>
            <person name="Guillou S."/>
            <person name="Cros-Aarteil S."/>
            <person name="Calhoun S."/>
            <person name="Kuo A."/>
            <person name="Mondo S."/>
            <person name="Pangilinan J."/>
            <person name="Riley R."/>
            <person name="LaButti K."/>
            <person name="Andreopoulos B."/>
            <person name="Lipzen A."/>
            <person name="Chen C."/>
            <person name="Yanf M."/>
            <person name="Daum C."/>
            <person name="Ng V."/>
            <person name="Clum A."/>
            <person name="Steindorff A."/>
            <person name="Ohm R."/>
            <person name="Martin F."/>
            <person name="Silar P."/>
            <person name="Natvig D."/>
            <person name="Lalanne C."/>
            <person name="Gautier V."/>
            <person name="Ament-velasquez S.L."/>
            <person name="Kruys A."/>
            <person name="Hutchinson M.I."/>
            <person name="Powell A.J."/>
            <person name="Barry K."/>
            <person name="Miller A.N."/>
            <person name="Grigoriev I.V."/>
            <person name="Debuchy R."/>
            <person name="Gladieux P."/>
            <person name="Thoren M.H."/>
            <person name="Johannesson H."/>
        </authorList>
    </citation>
    <scope>NUCLEOTIDE SEQUENCE</scope>
    <source>
        <strain evidence="1">FGSC 1904</strain>
    </source>
</reference>
<dbReference type="EMBL" id="JAUTDP010000003">
    <property type="protein sequence ID" value="KAK3400809.1"/>
    <property type="molecule type" value="Genomic_DNA"/>
</dbReference>
<protein>
    <submittedName>
        <fullName evidence="1">Uncharacterized protein</fullName>
    </submittedName>
</protein>
<accession>A0AAE0UEU4</accession>
<keyword evidence="2" id="KW-1185">Reference proteome</keyword>
<dbReference type="Proteomes" id="UP001281003">
    <property type="component" value="Unassembled WGS sequence"/>
</dbReference>
<reference evidence="1" key="1">
    <citation type="journal article" date="2023" name="Mol. Phylogenet. Evol.">
        <title>Genome-scale phylogeny and comparative genomics of the fungal order Sordariales.</title>
        <authorList>
            <person name="Hensen N."/>
            <person name="Bonometti L."/>
            <person name="Westerberg I."/>
            <person name="Brannstrom I.O."/>
            <person name="Guillou S."/>
            <person name="Cros-Aarteil S."/>
            <person name="Calhoun S."/>
            <person name="Haridas S."/>
            <person name="Kuo A."/>
            <person name="Mondo S."/>
            <person name="Pangilinan J."/>
            <person name="Riley R."/>
            <person name="LaButti K."/>
            <person name="Andreopoulos B."/>
            <person name="Lipzen A."/>
            <person name="Chen C."/>
            <person name="Yan M."/>
            <person name="Daum C."/>
            <person name="Ng V."/>
            <person name="Clum A."/>
            <person name="Steindorff A."/>
            <person name="Ohm R.A."/>
            <person name="Martin F."/>
            <person name="Silar P."/>
            <person name="Natvig D.O."/>
            <person name="Lalanne C."/>
            <person name="Gautier V."/>
            <person name="Ament-Velasquez S.L."/>
            <person name="Kruys A."/>
            <person name="Hutchinson M.I."/>
            <person name="Powell A.J."/>
            <person name="Barry K."/>
            <person name="Miller A.N."/>
            <person name="Grigoriev I.V."/>
            <person name="Debuchy R."/>
            <person name="Gladieux P."/>
            <person name="Hiltunen Thoren M."/>
            <person name="Johannesson H."/>
        </authorList>
    </citation>
    <scope>NUCLEOTIDE SEQUENCE</scope>
    <source>
        <strain evidence="1">FGSC 1904</strain>
    </source>
</reference>
<gene>
    <name evidence="1" type="ORF">B0T20DRAFT_153478</name>
</gene>
<evidence type="ECO:0000313" key="1">
    <source>
        <dbReference type="EMBL" id="KAK3400809.1"/>
    </source>
</evidence>